<keyword evidence="1" id="KW-0732">Signal</keyword>
<keyword evidence="3" id="KW-1185">Reference proteome</keyword>
<feature type="signal peptide" evidence="1">
    <location>
        <begin position="1"/>
        <end position="18"/>
    </location>
</feature>
<protein>
    <submittedName>
        <fullName evidence="2">Uncharacterized protein</fullName>
    </submittedName>
</protein>
<accession>A0A3D9D8Z6</accession>
<proteinExistence type="predicted"/>
<gene>
    <name evidence="2" type="ORF">DRF60_17695</name>
</gene>
<name>A0A3D9D8Z6_9FLAO</name>
<organism evidence="2 3">
    <name type="scientific">Chryseobacterium elymi</name>
    <dbReference type="NCBI Taxonomy" id="395936"/>
    <lineage>
        <taxon>Bacteria</taxon>
        <taxon>Pseudomonadati</taxon>
        <taxon>Bacteroidota</taxon>
        <taxon>Flavobacteriia</taxon>
        <taxon>Flavobacteriales</taxon>
        <taxon>Weeksellaceae</taxon>
        <taxon>Chryseobacterium group</taxon>
        <taxon>Chryseobacterium</taxon>
    </lineage>
</organism>
<sequence>MKFYSFLVLCLFAITTHAQIPDKTGLNIAYQYTGRNIIQDGSEFKTNTAREQSLIAGTSMLYTSINHKDKFLPEANILTDPK</sequence>
<dbReference type="EMBL" id="QNUH01000020">
    <property type="protein sequence ID" value="REC74482.1"/>
    <property type="molecule type" value="Genomic_DNA"/>
</dbReference>
<dbReference type="RefSeq" id="WP_116013836.1">
    <property type="nucleotide sequence ID" value="NZ_QNUH01000020.1"/>
</dbReference>
<comment type="caution">
    <text evidence="2">The sequence shown here is derived from an EMBL/GenBank/DDBJ whole genome shotgun (WGS) entry which is preliminary data.</text>
</comment>
<dbReference type="OrthoDB" id="1149207at2"/>
<dbReference type="AlphaFoldDB" id="A0A3D9D8Z6"/>
<feature type="chain" id="PRO_5017681969" evidence="1">
    <location>
        <begin position="19"/>
        <end position="82"/>
    </location>
</feature>
<reference evidence="2 3" key="1">
    <citation type="journal article" date="2010" name="Syst. Appl. Microbiol.">
        <title>Four new species of Chryseobacterium from the rhizosphere of coastal sand dune plants, Chryseobacterium elymi sp. nov., Chryseobacterium hagamense sp. nov., Chryseobacterium lathyri sp. nov. and Chryseobacterium rhizosphaerae sp. nov.</title>
        <authorList>
            <person name="Cho S.H."/>
            <person name="Lee K.S."/>
            <person name="Shin D.S."/>
            <person name="Han J.H."/>
            <person name="Park K.S."/>
            <person name="Lee C.H."/>
            <person name="Park K.H."/>
            <person name="Kim S.B."/>
        </authorList>
    </citation>
    <scope>NUCLEOTIDE SEQUENCE [LARGE SCALE GENOMIC DNA]</scope>
    <source>
        <strain evidence="2 3">KCTC 22547</strain>
    </source>
</reference>
<evidence type="ECO:0000256" key="1">
    <source>
        <dbReference type="SAM" id="SignalP"/>
    </source>
</evidence>
<evidence type="ECO:0000313" key="2">
    <source>
        <dbReference type="EMBL" id="REC74482.1"/>
    </source>
</evidence>
<dbReference type="Proteomes" id="UP000257030">
    <property type="component" value="Unassembled WGS sequence"/>
</dbReference>
<evidence type="ECO:0000313" key="3">
    <source>
        <dbReference type="Proteomes" id="UP000257030"/>
    </source>
</evidence>